<dbReference type="Pfam" id="PF12669">
    <property type="entry name" value="FeoB_associated"/>
    <property type="match status" value="1"/>
</dbReference>
<feature type="transmembrane region" description="Helical" evidence="1">
    <location>
        <begin position="6"/>
        <end position="22"/>
    </location>
</feature>
<dbReference type="Proteomes" id="UP000297348">
    <property type="component" value="Unassembled WGS sequence"/>
</dbReference>
<dbReference type="RefSeq" id="WP_135368355.1">
    <property type="nucleotide sequence ID" value="NZ_RKLX01000014.1"/>
</dbReference>
<comment type="caution">
    <text evidence="3">The sequence shown here is derived from an EMBL/GenBank/DDBJ whole genome shotgun (WGS) entry which is preliminary data.</text>
</comment>
<keyword evidence="1" id="KW-0812">Transmembrane</keyword>
<evidence type="ECO:0000313" key="3">
    <source>
        <dbReference type="EMBL" id="TGD18285.1"/>
    </source>
</evidence>
<reference evidence="3 4" key="1">
    <citation type="submission" date="2018-10" db="EMBL/GenBank/DDBJ databases">
        <title>Lactobacillus sp. R7 and Lactobacillus sp. R19 isolated from fermented mustard green product of Taiwan.</title>
        <authorList>
            <person name="Lin S.-T."/>
        </authorList>
    </citation>
    <scope>NUCLEOTIDE SEQUENCE [LARGE SCALE GENOMIC DNA]</scope>
    <source>
        <strain evidence="3 4">BCRC 81129</strain>
    </source>
</reference>
<dbReference type="PROSITE" id="PS00028">
    <property type="entry name" value="ZINC_FINGER_C2H2_1"/>
    <property type="match status" value="1"/>
</dbReference>
<evidence type="ECO:0000259" key="2">
    <source>
        <dbReference type="PROSITE" id="PS00028"/>
    </source>
</evidence>
<sequence length="57" mass="6266">MSLFLNILIVAIIIGGAGVVLYRHLKKSKAGSCPACEYDCAAKQQLKKHQMEQHHSS</sequence>
<dbReference type="EMBL" id="RKLX01000014">
    <property type="protein sequence ID" value="TGD18285.1"/>
    <property type="molecule type" value="Genomic_DNA"/>
</dbReference>
<accession>A0A4Z0J7S2</accession>
<gene>
    <name evidence="3" type="ORF">EGT51_08965</name>
</gene>
<evidence type="ECO:0000313" key="4">
    <source>
        <dbReference type="Proteomes" id="UP000297348"/>
    </source>
</evidence>
<dbReference type="OrthoDB" id="2326035at2"/>
<keyword evidence="1" id="KW-0472">Membrane</keyword>
<protein>
    <submittedName>
        <fullName evidence="3">FeoB-associated Cys-rich membrane protein</fullName>
    </submittedName>
</protein>
<dbReference type="InterPro" id="IPR013087">
    <property type="entry name" value="Znf_C2H2_type"/>
</dbReference>
<evidence type="ECO:0000256" key="1">
    <source>
        <dbReference type="SAM" id="Phobius"/>
    </source>
</evidence>
<organism evidence="3 4">
    <name type="scientific">Levilactobacillus suantsaiihabitans</name>
    <dbReference type="NCBI Taxonomy" id="2487722"/>
    <lineage>
        <taxon>Bacteria</taxon>
        <taxon>Bacillati</taxon>
        <taxon>Bacillota</taxon>
        <taxon>Bacilli</taxon>
        <taxon>Lactobacillales</taxon>
        <taxon>Lactobacillaceae</taxon>
        <taxon>Levilactobacillus</taxon>
    </lineage>
</organism>
<keyword evidence="1" id="KW-1133">Transmembrane helix</keyword>
<feature type="domain" description="C2H2-type" evidence="2">
    <location>
        <begin position="33"/>
        <end position="55"/>
    </location>
</feature>
<proteinExistence type="predicted"/>
<dbReference type="AlphaFoldDB" id="A0A4Z0J7S2"/>
<name>A0A4Z0J7S2_9LACO</name>
<keyword evidence="4" id="KW-1185">Reference proteome</keyword>